<name>A0A4Z2FEU8_9TELE</name>
<reference evidence="2 3" key="1">
    <citation type="submission" date="2019-03" db="EMBL/GenBank/DDBJ databases">
        <title>First draft genome of Liparis tanakae, snailfish: a comprehensive survey of snailfish specific genes.</title>
        <authorList>
            <person name="Kim W."/>
            <person name="Song I."/>
            <person name="Jeong J.-H."/>
            <person name="Kim D."/>
            <person name="Kim S."/>
            <person name="Ryu S."/>
            <person name="Song J.Y."/>
            <person name="Lee S.K."/>
        </authorList>
    </citation>
    <scope>NUCLEOTIDE SEQUENCE [LARGE SCALE GENOMIC DNA]</scope>
    <source>
        <tissue evidence="2">Muscle</tissue>
    </source>
</reference>
<protein>
    <submittedName>
        <fullName evidence="2">Uncharacterized protein</fullName>
    </submittedName>
</protein>
<accession>A0A4Z2FEU8</accession>
<evidence type="ECO:0000313" key="2">
    <source>
        <dbReference type="EMBL" id="TNN39405.1"/>
    </source>
</evidence>
<comment type="caution">
    <text evidence="2">The sequence shown here is derived from an EMBL/GenBank/DDBJ whole genome shotgun (WGS) entry which is preliminary data.</text>
</comment>
<dbReference type="AlphaFoldDB" id="A0A4Z2FEU8"/>
<dbReference type="EMBL" id="SRLO01001283">
    <property type="protein sequence ID" value="TNN39405.1"/>
    <property type="molecule type" value="Genomic_DNA"/>
</dbReference>
<evidence type="ECO:0000313" key="3">
    <source>
        <dbReference type="Proteomes" id="UP000314294"/>
    </source>
</evidence>
<feature type="compositionally biased region" description="Basic and acidic residues" evidence="1">
    <location>
        <begin position="82"/>
        <end position="96"/>
    </location>
</feature>
<keyword evidence="3" id="KW-1185">Reference proteome</keyword>
<proteinExistence type="predicted"/>
<dbReference type="Proteomes" id="UP000314294">
    <property type="component" value="Unassembled WGS sequence"/>
</dbReference>
<gene>
    <name evidence="2" type="ORF">EYF80_050436</name>
</gene>
<feature type="region of interest" description="Disordered" evidence="1">
    <location>
        <begin position="81"/>
        <end position="143"/>
    </location>
</feature>
<sequence length="143" mass="15566">MRAEAGQILLHMPLSLQPPRNVCISLERRVPYRDVFMLVQRQKGKERGKGREPGGGNTAAAAVGVSFDGANHRNICIYSNRGADEKPCARGGEQRRANRRAASPLRGPEQPPVSQQHPGRDTGKWCGNREAPRAERGGGGPHL</sequence>
<organism evidence="2 3">
    <name type="scientific">Liparis tanakae</name>
    <name type="common">Tanaka's snailfish</name>
    <dbReference type="NCBI Taxonomy" id="230148"/>
    <lineage>
        <taxon>Eukaryota</taxon>
        <taxon>Metazoa</taxon>
        <taxon>Chordata</taxon>
        <taxon>Craniata</taxon>
        <taxon>Vertebrata</taxon>
        <taxon>Euteleostomi</taxon>
        <taxon>Actinopterygii</taxon>
        <taxon>Neopterygii</taxon>
        <taxon>Teleostei</taxon>
        <taxon>Neoteleostei</taxon>
        <taxon>Acanthomorphata</taxon>
        <taxon>Eupercaria</taxon>
        <taxon>Perciformes</taxon>
        <taxon>Cottioidei</taxon>
        <taxon>Cottales</taxon>
        <taxon>Liparidae</taxon>
        <taxon>Liparis</taxon>
    </lineage>
</organism>
<evidence type="ECO:0000256" key="1">
    <source>
        <dbReference type="SAM" id="MobiDB-lite"/>
    </source>
</evidence>